<accession>A0A6A8AA85</accession>
<dbReference type="RefSeq" id="WP_153354039.1">
    <property type="nucleotide sequence ID" value="NZ_WIXI01000041.1"/>
</dbReference>
<dbReference type="Proteomes" id="UP000435138">
    <property type="component" value="Unassembled WGS sequence"/>
</dbReference>
<sequence length="113" mass="11817">MSDVSTKTVTAKFATREAAYLAVEHLVQKLNIDRTDIFVQTSGSDNSSGVDISGGDAPTVDEDGRGDAPLGSEIEVSADIASSHEDAVRAAFGDLGATELSSRQCPHKRGSSY</sequence>
<evidence type="ECO:0000256" key="1">
    <source>
        <dbReference type="SAM" id="MobiDB-lite"/>
    </source>
</evidence>
<feature type="region of interest" description="Disordered" evidence="1">
    <location>
        <begin position="42"/>
        <end position="71"/>
    </location>
</feature>
<dbReference type="EMBL" id="WIXI01000041">
    <property type="protein sequence ID" value="MQY46550.1"/>
    <property type="molecule type" value="Genomic_DNA"/>
</dbReference>
<protein>
    <submittedName>
        <fullName evidence="2">Uncharacterized protein</fullName>
    </submittedName>
</protein>
<comment type="caution">
    <text evidence="2">The sequence shown here is derived from an EMBL/GenBank/DDBJ whole genome shotgun (WGS) entry which is preliminary data.</text>
</comment>
<evidence type="ECO:0000313" key="3">
    <source>
        <dbReference type="Proteomes" id="UP000435138"/>
    </source>
</evidence>
<organism evidence="2 3">
    <name type="scientific">Endobacterium cereale</name>
    <dbReference type="NCBI Taxonomy" id="2663029"/>
    <lineage>
        <taxon>Bacteria</taxon>
        <taxon>Pseudomonadati</taxon>
        <taxon>Pseudomonadota</taxon>
        <taxon>Alphaproteobacteria</taxon>
        <taxon>Hyphomicrobiales</taxon>
        <taxon>Rhizobiaceae</taxon>
        <taxon>Endobacterium</taxon>
    </lineage>
</organism>
<reference evidence="2 3" key="1">
    <citation type="submission" date="2019-11" db="EMBL/GenBank/DDBJ databases">
        <title>Genome analysis of Rhizobacterium cereale a novel genus and species isolated from maize roots in North Spain.</title>
        <authorList>
            <person name="Menendez E."/>
            <person name="Flores-Felix J.D."/>
            <person name="Ramirez-Bahena M.-H."/>
            <person name="Igual J.M."/>
            <person name="Garcia-Fraile P."/>
            <person name="Peix A."/>
            <person name="Velazquez E."/>
        </authorList>
    </citation>
    <scope>NUCLEOTIDE SEQUENCE [LARGE SCALE GENOMIC DNA]</scope>
    <source>
        <strain evidence="2 3">RZME27</strain>
    </source>
</reference>
<keyword evidence="3" id="KW-1185">Reference proteome</keyword>
<gene>
    <name evidence="2" type="ORF">GAO09_10895</name>
</gene>
<name>A0A6A8AA85_9HYPH</name>
<proteinExistence type="predicted"/>
<evidence type="ECO:0000313" key="2">
    <source>
        <dbReference type="EMBL" id="MQY46550.1"/>
    </source>
</evidence>
<dbReference type="AlphaFoldDB" id="A0A6A8AA85"/>